<protein>
    <submittedName>
        <fullName evidence="3">Heptosyltransferase-3</fullName>
    </submittedName>
</protein>
<dbReference type="CDD" id="cd03789">
    <property type="entry name" value="GT9_LPS_heptosyltransferase"/>
    <property type="match status" value="1"/>
</dbReference>
<dbReference type="EMBL" id="FNCY01000020">
    <property type="protein sequence ID" value="SDI49401.1"/>
    <property type="molecule type" value="Genomic_DNA"/>
</dbReference>
<evidence type="ECO:0000313" key="4">
    <source>
        <dbReference type="Proteomes" id="UP000198607"/>
    </source>
</evidence>
<dbReference type="InterPro" id="IPR011916">
    <property type="entry name" value="LipoPS_heptosylTferase-III"/>
</dbReference>
<dbReference type="InterPro" id="IPR051199">
    <property type="entry name" value="LPS_LOS_Heptosyltrfase"/>
</dbReference>
<dbReference type="Gene3D" id="3.40.50.2000">
    <property type="entry name" value="Glycogen Phosphorylase B"/>
    <property type="match status" value="2"/>
</dbReference>
<name>A0A1G8L1A0_9RHOO</name>
<sequence length="360" mass="39609">MLKDTIPLDRLRRVLVVKLRHHGDVLLSSPVFSVLKAHAPLADIDALVYADTADMLSQHPAIDQLHVIDPRWKKLGPWGHISAELQLLRALRARRYDLVIHLTNHPRGAWIARCCSARWSVAPRTGGRGRWWQNAFSHFYPTPRHALRHTVELNLDALRRLGIQPTPDSRRLSLVPGPAAETRVDALLQEIGISRQAFIHLHPASRWFFKCWTVDNMAALVDRLHAAGHAVVLSAAPDAEERRMIEAIQAKVATPAFSFAGQLSLKELAALAARARLFIGVDSAPMHIAAAMGTPVVALFGPSGDKEWGPWGVPHRVVASTSHPCRPCGLDGCAGSKVSDCLVTLPLTQVWQAVEELLSA</sequence>
<keyword evidence="1" id="KW-0328">Glycosyltransferase</keyword>
<dbReference type="Pfam" id="PF01075">
    <property type="entry name" value="Glyco_transf_9"/>
    <property type="match status" value="1"/>
</dbReference>
<dbReference type="SUPFAM" id="SSF53756">
    <property type="entry name" value="UDP-Glycosyltransferase/glycogen phosphorylase"/>
    <property type="match status" value="1"/>
</dbReference>
<gene>
    <name evidence="3" type="ORF">SAMN05660652_03539</name>
</gene>
<keyword evidence="4" id="KW-1185">Reference proteome</keyword>
<dbReference type="PANTHER" id="PTHR30160:SF1">
    <property type="entry name" value="LIPOPOLYSACCHARIDE 1,2-N-ACETYLGLUCOSAMINETRANSFERASE-RELATED"/>
    <property type="match status" value="1"/>
</dbReference>
<evidence type="ECO:0000313" key="3">
    <source>
        <dbReference type="EMBL" id="SDI49401.1"/>
    </source>
</evidence>
<proteinExistence type="predicted"/>
<dbReference type="OrthoDB" id="9781892at2"/>
<dbReference type="GO" id="GO:0008713">
    <property type="term" value="F:ADP-heptose-lipopolysaccharide heptosyltransferase activity"/>
    <property type="evidence" value="ECO:0007669"/>
    <property type="project" value="TreeGrafter"/>
</dbReference>
<dbReference type="NCBIfam" id="TIGR02201">
    <property type="entry name" value="heptsyl_trn_III"/>
    <property type="match status" value="1"/>
</dbReference>
<accession>A0A1G8L1A0</accession>
<dbReference type="PANTHER" id="PTHR30160">
    <property type="entry name" value="TETRAACYLDISACCHARIDE 4'-KINASE-RELATED"/>
    <property type="match status" value="1"/>
</dbReference>
<dbReference type="GO" id="GO:0009244">
    <property type="term" value="P:lipopolysaccharide core region biosynthetic process"/>
    <property type="evidence" value="ECO:0007669"/>
    <property type="project" value="TreeGrafter"/>
</dbReference>
<reference evidence="3 4" key="1">
    <citation type="submission" date="2016-10" db="EMBL/GenBank/DDBJ databases">
        <authorList>
            <person name="de Groot N.N."/>
        </authorList>
    </citation>
    <scope>NUCLEOTIDE SEQUENCE [LARGE SCALE GENOMIC DNA]</scope>
    <source>
        <strain evidence="3 4">DSM 5885</strain>
    </source>
</reference>
<dbReference type="STRING" id="83767.SAMN05660652_03539"/>
<dbReference type="AlphaFoldDB" id="A0A1G8L1A0"/>
<dbReference type="Proteomes" id="UP000198607">
    <property type="component" value="Unassembled WGS sequence"/>
</dbReference>
<keyword evidence="2 3" id="KW-0808">Transferase</keyword>
<evidence type="ECO:0000256" key="1">
    <source>
        <dbReference type="ARBA" id="ARBA00022676"/>
    </source>
</evidence>
<evidence type="ECO:0000256" key="2">
    <source>
        <dbReference type="ARBA" id="ARBA00022679"/>
    </source>
</evidence>
<dbReference type="InterPro" id="IPR002201">
    <property type="entry name" value="Glyco_trans_9"/>
</dbReference>
<organism evidence="3 4">
    <name type="scientific">Propionivibrio dicarboxylicus</name>
    <dbReference type="NCBI Taxonomy" id="83767"/>
    <lineage>
        <taxon>Bacteria</taxon>
        <taxon>Pseudomonadati</taxon>
        <taxon>Pseudomonadota</taxon>
        <taxon>Betaproteobacteria</taxon>
        <taxon>Rhodocyclales</taxon>
        <taxon>Rhodocyclaceae</taxon>
        <taxon>Propionivibrio</taxon>
    </lineage>
</organism>
<dbReference type="GO" id="GO:0005829">
    <property type="term" value="C:cytosol"/>
    <property type="evidence" value="ECO:0007669"/>
    <property type="project" value="TreeGrafter"/>
</dbReference>
<dbReference type="RefSeq" id="WP_091939606.1">
    <property type="nucleotide sequence ID" value="NZ_FNCY01000020.1"/>
</dbReference>